<dbReference type="Gene3D" id="1.10.287.500">
    <property type="entry name" value="Helix hairpin bin"/>
    <property type="match status" value="2"/>
</dbReference>
<keyword evidence="2" id="KW-1185">Reference proteome</keyword>
<dbReference type="GO" id="GO:0009288">
    <property type="term" value="C:bacterial-type flagellum"/>
    <property type="evidence" value="ECO:0007669"/>
    <property type="project" value="InterPro"/>
</dbReference>
<protein>
    <submittedName>
        <fullName evidence="1">Chemotaxis regulator CheZ</fullName>
    </submittedName>
</protein>
<dbReference type="GO" id="GO:0050920">
    <property type="term" value="P:regulation of chemotaxis"/>
    <property type="evidence" value="ECO:0007669"/>
    <property type="project" value="InterPro"/>
</dbReference>
<dbReference type="Proteomes" id="UP000223606">
    <property type="component" value="Chromosome 1"/>
</dbReference>
<reference evidence="2" key="1">
    <citation type="submission" date="2017-09" db="EMBL/GenBank/DDBJ databases">
        <title>Genome sequence of Nannocystis excedens DSM 71.</title>
        <authorList>
            <person name="Blom J."/>
        </authorList>
    </citation>
    <scope>NUCLEOTIDE SEQUENCE [LARGE SCALE GENOMIC DNA]</scope>
    <source>
        <strain evidence="2">type strain: E19</strain>
    </source>
</reference>
<dbReference type="KEGG" id="hdi:HDIA_1063"/>
<sequence>MSMRRRAYRIESFMNGSEGLATHAPRSAAPSSADTAAILREIQDLKRLITPSQDISATVLDDYRRQFSEAMKLKSEMDEIQAAILQTKREIATLHVSNFEGREMSRVTDELDAVVNGTEMATESILSAAEAIDDAANTLSARTKGEDHDLAADIQERVVGIFEACNFQDLTGQRITKVVNALRFVEDRVNRMIEIWGGMEGFSEIEAEEMAKREGDAALLNGPALDHVDEDIASQDDIDALFA</sequence>
<name>A0A2C9D2W2_9HYPH</name>
<dbReference type="EMBL" id="LT960614">
    <property type="protein sequence ID" value="SON54604.1"/>
    <property type="molecule type" value="Genomic_DNA"/>
</dbReference>
<dbReference type="RefSeq" id="WP_099555063.1">
    <property type="nucleotide sequence ID" value="NZ_LT960614.1"/>
</dbReference>
<dbReference type="OrthoDB" id="5455460at2"/>
<dbReference type="GO" id="GO:0003824">
    <property type="term" value="F:catalytic activity"/>
    <property type="evidence" value="ECO:0007669"/>
    <property type="project" value="InterPro"/>
</dbReference>
<evidence type="ECO:0000313" key="1">
    <source>
        <dbReference type="EMBL" id="SON54604.1"/>
    </source>
</evidence>
<gene>
    <name evidence="1" type="primary">cheZ1</name>
    <name evidence="1" type="ORF">HDIA_1063</name>
</gene>
<dbReference type="SUPFAM" id="SSF75708">
    <property type="entry name" value="Chemotaxis phosphatase CheZ"/>
    <property type="match status" value="1"/>
</dbReference>
<dbReference type="AlphaFoldDB" id="A0A2C9D2W2"/>
<organism evidence="1 2">
    <name type="scientific">Hartmannibacter diazotrophicus</name>
    <dbReference type="NCBI Taxonomy" id="1482074"/>
    <lineage>
        <taxon>Bacteria</taxon>
        <taxon>Pseudomonadati</taxon>
        <taxon>Pseudomonadota</taxon>
        <taxon>Alphaproteobacteria</taxon>
        <taxon>Hyphomicrobiales</taxon>
        <taxon>Pleomorphomonadaceae</taxon>
        <taxon>Hartmannibacter</taxon>
    </lineage>
</organism>
<evidence type="ECO:0000313" key="2">
    <source>
        <dbReference type="Proteomes" id="UP000223606"/>
    </source>
</evidence>
<dbReference type="InterPro" id="IPR007439">
    <property type="entry name" value="Chemotax_Pase_CheZ"/>
</dbReference>
<accession>A0A2C9D2W2</accession>
<proteinExistence type="predicted"/>
<dbReference type="Pfam" id="PF04344">
    <property type="entry name" value="CheZ"/>
    <property type="match status" value="1"/>
</dbReference>